<dbReference type="KEGG" id="sual:KDD17_11585"/>
<feature type="transmembrane region" description="Helical" evidence="1">
    <location>
        <begin position="43"/>
        <end position="60"/>
    </location>
</feature>
<evidence type="ECO:0000256" key="1">
    <source>
        <dbReference type="SAM" id="Phobius"/>
    </source>
</evidence>
<sequence length="146" mass="15929">MNTPLALFRPDLRTFVKRAFIVTALTAVIVALAGWGIGTVTGYWQAMAVGPILVIAYFAVDDPQKWRAVRGLRWQLTDTHLNVQDSEGETPVPLAAIDKVLERSGGRVVVVMASGLRLAMPYLSDPVQVAAHIRRAADRMHPPTGD</sequence>
<protein>
    <submittedName>
        <fullName evidence="2">Uncharacterized protein</fullName>
    </submittedName>
</protein>
<keyword evidence="1" id="KW-0472">Membrane</keyword>
<dbReference type="Proteomes" id="UP000683291">
    <property type="component" value="Chromosome 1"/>
</dbReference>
<organism evidence="2 3">
    <name type="scientific">Sulfitobacter albidus</name>
    <dbReference type="NCBI Taxonomy" id="2829501"/>
    <lineage>
        <taxon>Bacteria</taxon>
        <taxon>Pseudomonadati</taxon>
        <taxon>Pseudomonadota</taxon>
        <taxon>Alphaproteobacteria</taxon>
        <taxon>Rhodobacterales</taxon>
        <taxon>Roseobacteraceae</taxon>
        <taxon>Sulfitobacter</taxon>
    </lineage>
</organism>
<feature type="transmembrane region" description="Helical" evidence="1">
    <location>
        <begin position="19"/>
        <end position="37"/>
    </location>
</feature>
<dbReference type="EMBL" id="CP073581">
    <property type="protein sequence ID" value="QUJ75597.1"/>
    <property type="molecule type" value="Genomic_DNA"/>
</dbReference>
<name>A0A975JC26_9RHOB</name>
<dbReference type="AlphaFoldDB" id="A0A975JC26"/>
<reference evidence="2" key="1">
    <citation type="submission" date="2021-04" db="EMBL/GenBank/DDBJ databases">
        <title>Complete genome sequence for Sulfitobacter sp. strain JK7-1.</title>
        <authorList>
            <person name="Park S.-J."/>
        </authorList>
    </citation>
    <scope>NUCLEOTIDE SEQUENCE</scope>
    <source>
        <strain evidence="2">JK7-1</strain>
    </source>
</reference>
<proteinExistence type="predicted"/>
<evidence type="ECO:0000313" key="2">
    <source>
        <dbReference type="EMBL" id="QUJ75597.1"/>
    </source>
</evidence>
<evidence type="ECO:0000313" key="3">
    <source>
        <dbReference type="Proteomes" id="UP000683291"/>
    </source>
</evidence>
<gene>
    <name evidence="2" type="ORF">KDD17_11585</name>
</gene>
<keyword evidence="1" id="KW-0812">Transmembrane</keyword>
<keyword evidence="3" id="KW-1185">Reference proteome</keyword>
<keyword evidence="1" id="KW-1133">Transmembrane helix</keyword>
<accession>A0A975JC26</accession>
<dbReference type="RefSeq" id="WP_212703802.1">
    <property type="nucleotide sequence ID" value="NZ_CP073581.1"/>
</dbReference>